<dbReference type="SUPFAM" id="SSF55961">
    <property type="entry name" value="Bet v1-like"/>
    <property type="match status" value="1"/>
</dbReference>
<organism evidence="2 3">
    <name type="scientific">Sphaceloma murrayae</name>
    <dbReference type="NCBI Taxonomy" id="2082308"/>
    <lineage>
        <taxon>Eukaryota</taxon>
        <taxon>Fungi</taxon>
        <taxon>Dikarya</taxon>
        <taxon>Ascomycota</taxon>
        <taxon>Pezizomycotina</taxon>
        <taxon>Dothideomycetes</taxon>
        <taxon>Dothideomycetidae</taxon>
        <taxon>Myriangiales</taxon>
        <taxon>Elsinoaceae</taxon>
        <taxon>Sphaceloma</taxon>
    </lineage>
</organism>
<evidence type="ECO:0000313" key="3">
    <source>
        <dbReference type="Proteomes" id="UP000243797"/>
    </source>
</evidence>
<gene>
    <name evidence="2" type="ORF">CAC42_178</name>
</gene>
<proteinExistence type="predicted"/>
<dbReference type="Proteomes" id="UP000243797">
    <property type="component" value="Unassembled WGS sequence"/>
</dbReference>
<comment type="caution">
    <text evidence="2">The sequence shown here is derived from an EMBL/GenBank/DDBJ whole genome shotgun (WGS) entry which is preliminary data.</text>
</comment>
<feature type="region of interest" description="Disordered" evidence="1">
    <location>
        <begin position="180"/>
        <end position="202"/>
    </location>
</feature>
<dbReference type="InterPro" id="IPR023393">
    <property type="entry name" value="START-like_dom_sf"/>
</dbReference>
<dbReference type="Pfam" id="PF10604">
    <property type="entry name" value="Polyketide_cyc2"/>
    <property type="match status" value="1"/>
</dbReference>
<feature type="compositionally biased region" description="Polar residues" evidence="1">
    <location>
        <begin position="81"/>
        <end position="95"/>
    </location>
</feature>
<feature type="region of interest" description="Disordered" evidence="1">
    <location>
        <begin position="81"/>
        <end position="105"/>
    </location>
</feature>
<dbReference type="InParanoid" id="A0A2K1QMS9"/>
<name>A0A2K1QMS9_9PEZI</name>
<evidence type="ECO:0000256" key="1">
    <source>
        <dbReference type="SAM" id="MobiDB-lite"/>
    </source>
</evidence>
<dbReference type="EMBL" id="NKHZ01000057">
    <property type="protein sequence ID" value="PNS16444.1"/>
    <property type="molecule type" value="Genomic_DNA"/>
</dbReference>
<protein>
    <submittedName>
        <fullName evidence="2">Uncharacterized protein</fullName>
    </submittedName>
</protein>
<accession>A0A2K1QMS9</accession>
<sequence>MPAPLPTPEIPTGGVFSASASVTINAPASVIYEAHVDSTSWPKWNTFVPHLEIKSQPPGTDAQSTRLVQGTDMSFTVQMSPRMSTKSTEQITSVSPAPKPEDAPGTKYQIAWASRMAPALVMRSHRVNEITKVDEGKCEYTSWMTFAGPAAYAVKWTQESTLQARFEDWVRDLKAYCEGPEREAGETTEVVEGEGQTGGVGS</sequence>
<dbReference type="OrthoDB" id="509124at2759"/>
<keyword evidence="3" id="KW-1185">Reference proteome</keyword>
<dbReference type="AlphaFoldDB" id="A0A2K1QMS9"/>
<reference evidence="2 3" key="1">
    <citation type="submission" date="2017-06" db="EMBL/GenBank/DDBJ databases">
        <title>Draft genome sequence of a variant of Elsinoe murrayae.</title>
        <authorList>
            <person name="Cheng Q."/>
        </authorList>
    </citation>
    <scope>NUCLEOTIDE SEQUENCE [LARGE SCALE GENOMIC DNA]</scope>
    <source>
        <strain evidence="2 3">CQ-2017a</strain>
    </source>
</reference>
<evidence type="ECO:0000313" key="2">
    <source>
        <dbReference type="EMBL" id="PNS16444.1"/>
    </source>
</evidence>
<dbReference type="CDD" id="cd07822">
    <property type="entry name" value="SRPBCC_4"/>
    <property type="match status" value="1"/>
</dbReference>
<dbReference type="Gene3D" id="3.30.530.20">
    <property type="match status" value="1"/>
</dbReference>
<dbReference type="InterPro" id="IPR019587">
    <property type="entry name" value="Polyketide_cyclase/dehydratase"/>
</dbReference>